<gene>
    <name evidence="2" type="ORF">C0V70_08855</name>
</gene>
<feature type="compositionally biased region" description="Basic and acidic residues" evidence="1">
    <location>
        <begin position="394"/>
        <end position="422"/>
    </location>
</feature>
<evidence type="ECO:0000313" key="3">
    <source>
        <dbReference type="Proteomes" id="UP000235584"/>
    </source>
</evidence>
<protein>
    <submittedName>
        <fullName evidence="2">Uncharacterized protein</fullName>
    </submittedName>
</protein>
<accession>A0A2K9NRV2</accession>
<reference evidence="2 3" key="1">
    <citation type="submission" date="2018-01" db="EMBL/GenBank/DDBJ databases">
        <title>Complete genome sequence of Bacteriovorax stolpii DSM12778.</title>
        <authorList>
            <person name="Tang B."/>
            <person name="Chang J."/>
        </authorList>
    </citation>
    <scope>NUCLEOTIDE SEQUENCE [LARGE SCALE GENOMIC DNA]</scope>
    <source>
        <strain evidence="2 3">DSM 12778</strain>
    </source>
</reference>
<dbReference type="EMBL" id="CP025704">
    <property type="protein sequence ID" value="AUN98212.1"/>
    <property type="molecule type" value="Genomic_DNA"/>
</dbReference>
<dbReference type="Proteomes" id="UP000235584">
    <property type="component" value="Chromosome"/>
</dbReference>
<organism evidence="2 3">
    <name type="scientific">Bacteriovorax stolpii</name>
    <name type="common">Bdellovibrio stolpii</name>
    <dbReference type="NCBI Taxonomy" id="960"/>
    <lineage>
        <taxon>Bacteria</taxon>
        <taxon>Pseudomonadati</taxon>
        <taxon>Bdellovibrionota</taxon>
        <taxon>Bacteriovoracia</taxon>
        <taxon>Bacteriovoracales</taxon>
        <taxon>Bacteriovoracaceae</taxon>
        <taxon>Bacteriovorax</taxon>
    </lineage>
</organism>
<evidence type="ECO:0000313" key="2">
    <source>
        <dbReference type="EMBL" id="AUN98212.1"/>
    </source>
</evidence>
<proteinExistence type="predicted"/>
<dbReference type="AlphaFoldDB" id="A0A2K9NRV2"/>
<evidence type="ECO:0000256" key="1">
    <source>
        <dbReference type="SAM" id="MobiDB-lite"/>
    </source>
</evidence>
<name>A0A2K9NRV2_BACTC</name>
<feature type="region of interest" description="Disordered" evidence="1">
    <location>
        <begin position="373"/>
        <end position="422"/>
    </location>
</feature>
<sequence length="422" mass="48977">MLKKIIYLIITLALLGGAGVLVAIAPYHIYTLTLTEGVNTQFLQMKPTKAVFYDGETIDVKVPERMDDERLYQSVHFGHFEMPIPINHSLFSLIPIIRIEAAGPRLGASFQNSKNSEFFSFMIERPYKFETTSGDQKIFILPIFKNYINRKSSDDVWADIFKKQLSLPSNDGKSFFESLVTLQDVSYYELVYNLYILYNRHFVLPEETTKFSFYPEQNMGIVELPSDSDKMKVERLFIIEKGLIYPILIKTKTNELAAMNFRTKFIREIKYKATSTDSAIPIYARYKQISYNQRLDQQGMIYLYSAWSHDLNNRDFVRVIILFLERGKLNLKYLKPFYEFAYRKFGSTLSSASGYLNETATEALKRKMSEELDKEVNQESVDGKPKFEGQFSTPEEKIQFNLQKAKDNKVNSDDSDKVLSIE</sequence>
<feature type="compositionally biased region" description="Basic and acidic residues" evidence="1">
    <location>
        <begin position="373"/>
        <end position="387"/>
    </location>
</feature>
<keyword evidence="3" id="KW-1185">Reference proteome</keyword>
<dbReference type="RefSeq" id="WP_102243503.1">
    <property type="nucleotide sequence ID" value="NZ_CP025704.1"/>
</dbReference>
<dbReference type="KEGG" id="bsto:C0V70_08855"/>
<dbReference type="OrthoDB" id="5289446at2"/>